<dbReference type="InterPro" id="IPR013783">
    <property type="entry name" value="Ig-like_fold"/>
</dbReference>
<dbReference type="InterPro" id="IPR008965">
    <property type="entry name" value="CBM2/CBM3_carb-bd_dom_sf"/>
</dbReference>
<dbReference type="EMBL" id="PCSR01000012">
    <property type="protein sequence ID" value="PIP53520.1"/>
    <property type="molecule type" value="Genomic_DNA"/>
</dbReference>
<dbReference type="Proteomes" id="UP000229459">
    <property type="component" value="Unassembled WGS sequence"/>
</dbReference>
<feature type="transmembrane region" description="Helical" evidence="2">
    <location>
        <begin position="411"/>
        <end position="431"/>
    </location>
</feature>
<dbReference type="InterPro" id="IPR002102">
    <property type="entry name" value="Cohesin_dom"/>
</dbReference>
<feature type="compositionally biased region" description="Low complexity" evidence="1">
    <location>
        <begin position="214"/>
        <end position="224"/>
    </location>
</feature>
<dbReference type="SMART" id="SM00060">
    <property type="entry name" value="FN3"/>
    <property type="match status" value="1"/>
</dbReference>
<dbReference type="SUPFAM" id="SSF49384">
    <property type="entry name" value="Carbohydrate-binding domain"/>
    <property type="match status" value="1"/>
</dbReference>
<feature type="region of interest" description="Disordered" evidence="1">
    <location>
        <begin position="366"/>
        <end position="396"/>
    </location>
</feature>
<dbReference type="Gene3D" id="2.60.40.10">
    <property type="entry name" value="Immunoglobulins"/>
    <property type="match status" value="1"/>
</dbReference>
<dbReference type="AlphaFoldDB" id="A0A2H0B8Y7"/>
<keyword evidence="2" id="KW-1133">Transmembrane helix</keyword>
<dbReference type="GO" id="GO:0030246">
    <property type="term" value="F:carbohydrate binding"/>
    <property type="evidence" value="ECO:0007669"/>
    <property type="project" value="InterPro"/>
</dbReference>
<dbReference type="Pfam" id="PF00963">
    <property type="entry name" value="Cohesin"/>
    <property type="match status" value="1"/>
</dbReference>
<evidence type="ECO:0000313" key="4">
    <source>
        <dbReference type="EMBL" id="PIP53520.1"/>
    </source>
</evidence>
<feature type="transmembrane region" description="Helical" evidence="2">
    <location>
        <begin position="15"/>
        <end position="39"/>
    </location>
</feature>
<dbReference type="InterPro" id="IPR036116">
    <property type="entry name" value="FN3_sf"/>
</dbReference>
<proteinExistence type="predicted"/>
<feature type="domain" description="Fibronectin type-III" evidence="3">
    <location>
        <begin position="236"/>
        <end position="325"/>
    </location>
</feature>
<protein>
    <recommendedName>
        <fullName evidence="3">Fibronectin type-III domain-containing protein</fullName>
    </recommendedName>
</protein>
<organism evidence="4 5">
    <name type="scientific">Candidatus Beckwithbacteria bacterium CG23_combo_of_CG06-09_8_20_14_all_34_8</name>
    <dbReference type="NCBI Taxonomy" id="1974497"/>
    <lineage>
        <taxon>Bacteria</taxon>
        <taxon>Candidatus Beckwithiibacteriota</taxon>
    </lineage>
</organism>
<dbReference type="InterPro" id="IPR003961">
    <property type="entry name" value="FN3_dom"/>
</dbReference>
<dbReference type="PROSITE" id="PS50853">
    <property type="entry name" value="FN3"/>
    <property type="match status" value="1"/>
</dbReference>
<feature type="region of interest" description="Disordered" evidence="1">
    <location>
        <begin position="456"/>
        <end position="478"/>
    </location>
</feature>
<dbReference type="Gene3D" id="2.60.40.680">
    <property type="match status" value="1"/>
</dbReference>
<name>A0A2H0B8Y7_9BACT</name>
<accession>A0A2H0B8Y7</accession>
<dbReference type="CDD" id="cd08547">
    <property type="entry name" value="Type_II_cohesin"/>
    <property type="match status" value="1"/>
</dbReference>
<gene>
    <name evidence="4" type="ORF">COX08_00530</name>
</gene>
<evidence type="ECO:0000256" key="2">
    <source>
        <dbReference type="SAM" id="Phobius"/>
    </source>
</evidence>
<dbReference type="GO" id="GO:0000272">
    <property type="term" value="P:polysaccharide catabolic process"/>
    <property type="evidence" value="ECO:0007669"/>
    <property type="project" value="InterPro"/>
</dbReference>
<evidence type="ECO:0000313" key="5">
    <source>
        <dbReference type="Proteomes" id="UP000229459"/>
    </source>
</evidence>
<keyword evidence="2" id="KW-0472">Membrane</keyword>
<dbReference type="CDD" id="cd00063">
    <property type="entry name" value="FN3"/>
    <property type="match status" value="1"/>
</dbReference>
<reference evidence="4 5" key="1">
    <citation type="submission" date="2017-09" db="EMBL/GenBank/DDBJ databases">
        <title>Depth-based differentiation of microbial function through sediment-hosted aquifers and enrichment of novel symbionts in the deep terrestrial subsurface.</title>
        <authorList>
            <person name="Probst A.J."/>
            <person name="Ladd B."/>
            <person name="Jarett J.K."/>
            <person name="Geller-Mcgrath D.E."/>
            <person name="Sieber C.M."/>
            <person name="Emerson J.B."/>
            <person name="Anantharaman K."/>
            <person name="Thomas B.C."/>
            <person name="Malmstrom R."/>
            <person name="Stieglmeier M."/>
            <person name="Klingl A."/>
            <person name="Woyke T."/>
            <person name="Ryan C.M."/>
            <person name="Banfield J.F."/>
        </authorList>
    </citation>
    <scope>NUCLEOTIDE SEQUENCE [LARGE SCALE GENOMIC DNA]</scope>
    <source>
        <strain evidence="4">CG23_combo_of_CG06-09_8_20_14_all_34_8</strain>
    </source>
</reference>
<evidence type="ECO:0000256" key="1">
    <source>
        <dbReference type="SAM" id="MobiDB-lite"/>
    </source>
</evidence>
<feature type="compositionally biased region" description="Low complexity" evidence="1">
    <location>
        <begin position="456"/>
        <end position="466"/>
    </location>
</feature>
<sequence length="478" mass="51418">MKKKTHNTTTAHQSLILFLSLCGIFLIGVVIITLSVFGIRQNNDSKTSQLEVYESSGTEQPIFRITSEHDLKVNESNKLIIELDTKGQAVNGAQIGLRYDPSKVRFNDVEAGTIFNSTNTTATFRKDTGEDGKVWMIYMWPASPEITYNSKGTFAKVSFTPLKTDTSNIEIVCSGTFISKVVVGIQNTLNCSGSQGLVLSNISSSDSGTGGGSNQNLQSSSQPSREPWCTKEYPERPANLKATTGSKAGQVHLSWTKSANTSHYTVTYGEKWMDFKYGNPDIGDTDQFDVNGLKPGVMYYFVVTAVNVCASSGYSDGASAYAGKSVYTGSSTGTTKPKATTAPTLAPAVATATPAVYEVPPVATSSGSSIYDDWDTDDWTNQPTSTPDAEVIPADNDQQSGGSILLTLAKILPWVGLVILVILGIMLVKFIKGGSDHDLPPIPQNFNADGQITDQQVDQVAQQPQEQKQDPLTPPFGQ</sequence>
<dbReference type="Pfam" id="PF00041">
    <property type="entry name" value="fn3"/>
    <property type="match status" value="1"/>
</dbReference>
<feature type="region of interest" description="Disordered" evidence="1">
    <location>
        <begin position="204"/>
        <end position="231"/>
    </location>
</feature>
<keyword evidence="2" id="KW-0812">Transmembrane</keyword>
<evidence type="ECO:0000259" key="3">
    <source>
        <dbReference type="PROSITE" id="PS50853"/>
    </source>
</evidence>
<comment type="caution">
    <text evidence="4">The sequence shown here is derived from an EMBL/GenBank/DDBJ whole genome shotgun (WGS) entry which is preliminary data.</text>
</comment>
<dbReference type="SUPFAM" id="SSF49265">
    <property type="entry name" value="Fibronectin type III"/>
    <property type="match status" value="1"/>
</dbReference>